<dbReference type="PANTHER" id="PTHR42713">
    <property type="entry name" value="HISTIDINE KINASE-RELATED"/>
    <property type="match status" value="1"/>
</dbReference>
<dbReference type="InterPro" id="IPR009057">
    <property type="entry name" value="Homeodomain-like_sf"/>
</dbReference>
<keyword evidence="5" id="KW-0902">Two-component regulatory system</keyword>
<protein>
    <recommendedName>
        <fullName evidence="2">Stage 0 sporulation protein A homolog</fullName>
    </recommendedName>
</protein>
<dbReference type="PROSITE" id="PS50110">
    <property type="entry name" value="RESPONSE_REGULATORY"/>
    <property type="match status" value="1"/>
</dbReference>
<dbReference type="PANTHER" id="PTHR42713:SF3">
    <property type="entry name" value="TRANSCRIPTIONAL REGULATORY PROTEIN HPTR"/>
    <property type="match status" value="1"/>
</dbReference>
<keyword evidence="6" id="KW-0805">Transcription regulation</keyword>
<feature type="modified residue" description="4-aspartylphosphate" evidence="10">
    <location>
        <position position="56"/>
    </location>
</feature>
<dbReference type="PROSITE" id="PS01124">
    <property type="entry name" value="HTH_ARAC_FAMILY_2"/>
    <property type="match status" value="1"/>
</dbReference>
<dbReference type="Proteomes" id="UP000199208">
    <property type="component" value="Unassembled WGS sequence"/>
</dbReference>
<dbReference type="SMART" id="SM00342">
    <property type="entry name" value="HTH_ARAC"/>
    <property type="match status" value="1"/>
</dbReference>
<evidence type="ECO:0000256" key="8">
    <source>
        <dbReference type="ARBA" id="ARBA00023163"/>
    </source>
</evidence>
<keyword evidence="8" id="KW-0804">Transcription</keyword>
<dbReference type="AlphaFoldDB" id="A0A1G5S2K4"/>
<evidence type="ECO:0000256" key="4">
    <source>
        <dbReference type="ARBA" id="ARBA00022553"/>
    </source>
</evidence>
<keyword evidence="3" id="KW-0963">Cytoplasm</keyword>
<dbReference type="InterPro" id="IPR011006">
    <property type="entry name" value="CheY-like_superfamily"/>
</dbReference>
<gene>
    <name evidence="13" type="ORF">SAMN03080599_02092</name>
</gene>
<reference evidence="13 14" key="1">
    <citation type="submission" date="2016-10" db="EMBL/GenBank/DDBJ databases">
        <authorList>
            <person name="de Groot N.N."/>
        </authorList>
    </citation>
    <scope>NUCLEOTIDE SEQUENCE [LARGE SCALE GENOMIC DNA]</scope>
    <source>
        <strain evidence="13 14">DSM 2784</strain>
    </source>
</reference>
<dbReference type="InterPro" id="IPR051552">
    <property type="entry name" value="HptR"/>
</dbReference>
<dbReference type="CDD" id="cd17536">
    <property type="entry name" value="REC_YesN-like"/>
    <property type="match status" value="1"/>
</dbReference>
<dbReference type="GO" id="GO:0003700">
    <property type="term" value="F:DNA-binding transcription factor activity"/>
    <property type="evidence" value="ECO:0007669"/>
    <property type="project" value="InterPro"/>
</dbReference>
<evidence type="ECO:0000256" key="2">
    <source>
        <dbReference type="ARBA" id="ARBA00018672"/>
    </source>
</evidence>
<dbReference type="InterPro" id="IPR018060">
    <property type="entry name" value="HTH_AraC"/>
</dbReference>
<accession>A0A1G5S2K4</accession>
<dbReference type="Pfam" id="PF12833">
    <property type="entry name" value="HTH_18"/>
    <property type="match status" value="1"/>
</dbReference>
<dbReference type="GO" id="GO:0005737">
    <property type="term" value="C:cytoplasm"/>
    <property type="evidence" value="ECO:0007669"/>
    <property type="project" value="UniProtKB-SubCell"/>
</dbReference>
<evidence type="ECO:0000256" key="6">
    <source>
        <dbReference type="ARBA" id="ARBA00023015"/>
    </source>
</evidence>
<dbReference type="SUPFAM" id="SSF52172">
    <property type="entry name" value="CheY-like"/>
    <property type="match status" value="1"/>
</dbReference>
<name>A0A1G5S2K4_9FIRM</name>
<evidence type="ECO:0000313" key="13">
    <source>
        <dbReference type="EMBL" id="SCZ80080.1"/>
    </source>
</evidence>
<dbReference type="OrthoDB" id="324626at2"/>
<evidence type="ECO:0000256" key="9">
    <source>
        <dbReference type="ARBA" id="ARBA00024867"/>
    </source>
</evidence>
<evidence type="ECO:0000256" key="3">
    <source>
        <dbReference type="ARBA" id="ARBA00022490"/>
    </source>
</evidence>
<keyword evidence="7" id="KW-0238">DNA-binding</keyword>
<organism evidence="13 14">
    <name type="scientific">Acidaminobacter hydrogenoformans DSM 2784</name>
    <dbReference type="NCBI Taxonomy" id="1120920"/>
    <lineage>
        <taxon>Bacteria</taxon>
        <taxon>Bacillati</taxon>
        <taxon>Bacillota</taxon>
        <taxon>Clostridia</taxon>
        <taxon>Peptostreptococcales</taxon>
        <taxon>Acidaminobacteraceae</taxon>
        <taxon>Acidaminobacter</taxon>
    </lineage>
</organism>
<dbReference type="GO" id="GO:0000160">
    <property type="term" value="P:phosphorelay signal transduction system"/>
    <property type="evidence" value="ECO:0007669"/>
    <property type="project" value="UniProtKB-KW"/>
</dbReference>
<comment type="function">
    <text evidence="9">May play the central regulatory role in sporulation. It may be an element of the effector pathway responsible for the activation of sporulation genes in response to nutritional stress. Spo0A may act in concert with spo0H (a sigma factor) to control the expression of some genes that are critical to the sporulation process.</text>
</comment>
<evidence type="ECO:0000256" key="5">
    <source>
        <dbReference type="ARBA" id="ARBA00023012"/>
    </source>
</evidence>
<sequence>MYRVMIVDDVQIFRRQIKNLSIWGADSGFKIEDEARDGLEALDKLRRSSFDVLITDIRMPVMDGLELLKAVYQEALVPCVVFLSDYGEFSFAKEAIQYGIFDYLLKPVEAGPLQNLLSKIRLHLEAIEAREAEVQTLKSSLNASVAPFYPEGQVQEVIASLTGERFRAHSQFQAVMRSTYETLDGDWIKTKAVLDKVCLEIRSALNRSLTWLPEFLDESEVIPVGLEWGTWRESDELGVKADTGLAVTNLDDAQGIDLLSQRFKALVEVLDTLDPWGNGHPVVQRIKAYILSHSESISTQDEIAETLYLTRNYLAECFKRETGVTLGDYITKVKLHRAMKLLSDNAFKNYEIAERLGYSDEYFGKLFKRHFGMTPTQYRQKDNRNL</sequence>
<evidence type="ECO:0000259" key="11">
    <source>
        <dbReference type="PROSITE" id="PS01124"/>
    </source>
</evidence>
<evidence type="ECO:0000313" key="14">
    <source>
        <dbReference type="Proteomes" id="UP000199208"/>
    </source>
</evidence>
<feature type="domain" description="HTH araC/xylS-type" evidence="11">
    <location>
        <begin position="284"/>
        <end position="381"/>
    </location>
</feature>
<comment type="subcellular location">
    <subcellularLocation>
        <location evidence="1">Cytoplasm</location>
    </subcellularLocation>
</comment>
<dbReference type="InterPro" id="IPR001789">
    <property type="entry name" value="Sig_transdc_resp-reg_receiver"/>
</dbReference>
<dbReference type="Gene3D" id="1.10.10.60">
    <property type="entry name" value="Homeodomain-like"/>
    <property type="match status" value="2"/>
</dbReference>
<dbReference type="Pfam" id="PF00072">
    <property type="entry name" value="Response_reg"/>
    <property type="match status" value="1"/>
</dbReference>
<evidence type="ECO:0000256" key="7">
    <source>
        <dbReference type="ARBA" id="ARBA00023125"/>
    </source>
</evidence>
<evidence type="ECO:0000256" key="10">
    <source>
        <dbReference type="PROSITE-ProRule" id="PRU00169"/>
    </source>
</evidence>
<evidence type="ECO:0000259" key="12">
    <source>
        <dbReference type="PROSITE" id="PS50110"/>
    </source>
</evidence>
<dbReference type="RefSeq" id="WP_092591232.1">
    <property type="nucleotide sequence ID" value="NZ_FMWL01000010.1"/>
</dbReference>
<evidence type="ECO:0000256" key="1">
    <source>
        <dbReference type="ARBA" id="ARBA00004496"/>
    </source>
</evidence>
<dbReference type="SUPFAM" id="SSF46689">
    <property type="entry name" value="Homeodomain-like"/>
    <property type="match status" value="2"/>
</dbReference>
<dbReference type="STRING" id="1120920.SAMN03080599_02092"/>
<dbReference type="GO" id="GO:0043565">
    <property type="term" value="F:sequence-specific DNA binding"/>
    <property type="evidence" value="ECO:0007669"/>
    <property type="project" value="InterPro"/>
</dbReference>
<dbReference type="EMBL" id="FMWL01000010">
    <property type="protein sequence ID" value="SCZ80080.1"/>
    <property type="molecule type" value="Genomic_DNA"/>
</dbReference>
<proteinExistence type="predicted"/>
<feature type="domain" description="Response regulatory" evidence="12">
    <location>
        <begin position="3"/>
        <end position="121"/>
    </location>
</feature>
<dbReference type="SMART" id="SM00448">
    <property type="entry name" value="REC"/>
    <property type="match status" value="1"/>
</dbReference>
<dbReference type="Gene3D" id="3.40.50.2300">
    <property type="match status" value="1"/>
</dbReference>
<keyword evidence="14" id="KW-1185">Reference proteome</keyword>
<keyword evidence="4 10" id="KW-0597">Phosphoprotein</keyword>